<proteinExistence type="predicted"/>
<evidence type="ECO:0000313" key="1">
    <source>
        <dbReference type="EMBL" id="KER33255.1"/>
    </source>
</evidence>
<feature type="non-terminal residue" evidence="1">
    <location>
        <position position="1"/>
    </location>
</feature>
<feature type="non-terminal residue" evidence="1">
    <location>
        <position position="317"/>
    </location>
</feature>
<keyword evidence="2" id="KW-1185">Reference proteome</keyword>
<protein>
    <submittedName>
        <fullName evidence="1">Uncharacterized protein</fullName>
    </submittedName>
</protein>
<sequence length="317" mass="36736">IFINLRESRDNLRSEVRPRTACSTARPARPKQIAVKVNVPPRARLRLDEAFENAARSRETHIFSTASISEPVLRWQRKPVAENERNRPSHTAWWQTNLRHLWRQNGPSLNLKDRVHQATVWAVVLYGCETWPIRAAELRRLHVFDKRFLRTTVLVGWCRRIRNEVVRKRAFGCVTGTSIEECVQHQKLRCLLYMRQPKEVVKEPRHKVVKGEEAQDNERRARGQLSLKALTKEESSAACSEDIRIRCAGVEALQNLCIGQRGQGVQKLLDSRLQSEPFPVARDAKRGVTTEEARDNWRRDHVKEAGQMNNILDQGWP</sequence>
<dbReference type="OrthoDB" id="6233746at2759"/>
<dbReference type="RefSeq" id="XP_009163117.1">
    <property type="nucleotide sequence ID" value="XM_009164853.1"/>
</dbReference>
<dbReference type="KEGG" id="ovi:T265_12671"/>
<reference evidence="1 2" key="1">
    <citation type="submission" date="2013-11" db="EMBL/GenBank/DDBJ databases">
        <title>Opisthorchis viverrini - life in the bile duct.</title>
        <authorList>
            <person name="Young N.D."/>
            <person name="Nagarajan N."/>
            <person name="Lin S.J."/>
            <person name="Korhonen P.K."/>
            <person name="Jex A.R."/>
            <person name="Hall R.S."/>
            <person name="Safavi-Hemami H."/>
            <person name="Kaewkong W."/>
            <person name="Bertrand D."/>
            <person name="Gao S."/>
            <person name="Seet Q."/>
            <person name="Wongkham S."/>
            <person name="Teh B.T."/>
            <person name="Wongkham C."/>
            <person name="Intapan P.M."/>
            <person name="Maleewong W."/>
            <person name="Yang X."/>
            <person name="Hu M."/>
            <person name="Wang Z."/>
            <person name="Hofmann A."/>
            <person name="Sternberg P.W."/>
            <person name="Tan P."/>
            <person name="Wang J."/>
            <person name="Gasser R.B."/>
        </authorList>
    </citation>
    <scope>NUCLEOTIDE SEQUENCE [LARGE SCALE GENOMIC DNA]</scope>
</reference>
<organism evidence="1 2">
    <name type="scientific">Opisthorchis viverrini</name>
    <name type="common">Southeast Asian liver fluke</name>
    <dbReference type="NCBI Taxonomy" id="6198"/>
    <lineage>
        <taxon>Eukaryota</taxon>
        <taxon>Metazoa</taxon>
        <taxon>Spiralia</taxon>
        <taxon>Lophotrochozoa</taxon>
        <taxon>Platyhelminthes</taxon>
        <taxon>Trematoda</taxon>
        <taxon>Digenea</taxon>
        <taxon>Opisthorchiida</taxon>
        <taxon>Opisthorchiata</taxon>
        <taxon>Opisthorchiidae</taxon>
        <taxon>Opisthorchis</taxon>
    </lineage>
</organism>
<dbReference type="GeneID" id="20326839"/>
<dbReference type="AlphaFoldDB" id="A0A075ABP9"/>
<name>A0A075ABP9_OPIVI</name>
<accession>A0A075ABP9</accession>
<gene>
    <name evidence="1" type="ORF">T265_12671</name>
</gene>
<dbReference type="EMBL" id="KL596627">
    <property type="protein sequence ID" value="KER33255.1"/>
    <property type="molecule type" value="Genomic_DNA"/>
</dbReference>
<evidence type="ECO:0000313" key="2">
    <source>
        <dbReference type="Proteomes" id="UP000054324"/>
    </source>
</evidence>
<dbReference type="Proteomes" id="UP000054324">
    <property type="component" value="Unassembled WGS sequence"/>
</dbReference>
<dbReference type="CTD" id="20326839"/>